<dbReference type="EMBL" id="AP018248">
    <property type="protein sequence ID" value="BAY97600.1"/>
    <property type="molecule type" value="Genomic_DNA"/>
</dbReference>
<organism evidence="1 2">
    <name type="scientific">Tolypothrix tenuis PCC 7101</name>
    <dbReference type="NCBI Taxonomy" id="231146"/>
    <lineage>
        <taxon>Bacteria</taxon>
        <taxon>Bacillati</taxon>
        <taxon>Cyanobacteriota</taxon>
        <taxon>Cyanophyceae</taxon>
        <taxon>Nostocales</taxon>
        <taxon>Tolypothrichaceae</taxon>
        <taxon>Tolypothrix</taxon>
    </lineage>
</organism>
<sequence length="319" mass="34832">MSPLNRRQFGQLAAASLTTTILTDFSSKAIAQNNSKNQEIICGVNLPSISNALNREDQTPSVDLNLTEMGTGRLVSQKNIQAQFVENPLSVRKKYRAFFTGDSNRITKLAALGDGNVVISTVSHTRNGNFNHLIYTVGSVKNPQFKAKKILDLETPNQTVESLLRLPRNQLLCIVGIEGIPPFTFKIIDFITGKVLSSNDLDLPPLPPGNRFANLCQDNQGNIFATEIGLEGFPVLISMNLQEKAIMTGKVKIKRIAPLTFEGIPLSNDVKDLNFSASGQLYALVTNKSGKNVLCTVNVNSGSMSRVRDFAAEKFGFSL</sequence>
<evidence type="ECO:0000313" key="1">
    <source>
        <dbReference type="EMBL" id="BAY97600.1"/>
    </source>
</evidence>
<dbReference type="AlphaFoldDB" id="A0A1Z4MVZ8"/>
<keyword evidence="2" id="KW-1185">Reference proteome</keyword>
<reference evidence="1 2" key="1">
    <citation type="submission" date="2017-06" db="EMBL/GenBank/DDBJ databases">
        <title>Genome sequencing of cyanobaciteial culture collection at National Institute for Environmental Studies (NIES).</title>
        <authorList>
            <person name="Hirose Y."/>
            <person name="Shimura Y."/>
            <person name="Fujisawa T."/>
            <person name="Nakamura Y."/>
            <person name="Kawachi M."/>
        </authorList>
    </citation>
    <scope>NUCLEOTIDE SEQUENCE [LARGE SCALE GENOMIC DNA]</scope>
    <source>
        <strain evidence="1 2">NIES-37</strain>
    </source>
</reference>
<dbReference type="KEGG" id="ttq:NIES37_15420"/>
<name>A0A1Z4MVZ8_9CYAN</name>
<dbReference type="SUPFAM" id="SSF101898">
    <property type="entry name" value="NHL repeat"/>
    <property type="match status" value="1"/>
</dbReference>
<proteinExistence type="predicted"/>
<evidence type="ECO:0000313" key="2">
    <source>
        <dbReference type="Proteomes" id="UP000218785"/>
    </source>
</evidence>
<protein>
    <submittedName>
        <fullName evidence="1">Uncharacterized protein</fullName>
    </submittedName>
</protein>
<gene>
    <name evidence="1" type="ORF">NIES37_15420</name>
</gene>
<dbReference type="Proteomes" id="UP000218785">
    <property type="component" value="Chromosome"/>
</dbReference>
<accession>A0A1Z4MVZ8</accession>
<dbReference type="RefSeq" id="WP_096574629.1">
    <property type="nucleotide sequence ID" value="NZ_CAWNJS010000001.1"/>
</dbReference>